<keyword evidence="2" id="KW-0418">Kinase</keyword>
<dbReference type="SUPFAM" id="SSF56112">
    <property type="entry name" value="Protein kinase-like (PK-like)"/>
    <property type="match status" value="1"/>
</dbReference>
<reference evidence="3 4" key="2">
    <citation type="submission" date="2020-03" db="EMBL/GenBank/DDBJ databases">
        <title>Kangsaoukella pontilimi gen. nov., sp. nov., a new member of the family Rhodobacteraceae isolated from a tidal mudflat.</title>
        <authorList>
            <person name="Kim I.S."/>
        </authorList>
    </citation>
    <scope>NUCLEOTIDE SEQUENCE [LARGE SCALE GENOMIC DNA]</scope>
    <source>
        <strain evidence="3 4">GH1-50</strain>
    </source>
</reference>
<protein>
    <submittedName>
        <fullName evidence="3">Phosphotransferase</fullName>
    </submittedName>
</protein>
<dbReference type="Gene3D" id="3.30.200.20">
    <property type="entry name" value="Phosphorylase Kinase, domain 1"/>
    <property type="match status" value="1"/>
</dbReference>
<evidence type="ECO:0000313" key="4">
    <source>
        <dbReference type="Proteomes" id="UP000480350"/>
    </source>
</evidence>
<dbReference type="RefSeq" id="WP_160765782.1">
    <property type="nucleotide sequence ID" value="NZ_WUPT01000007.1"/>
</dbReference>
<reference evidence="3 4" key="1">
    <citation type="submission" date="2019-12" db="EMBL/GenBank/DDBJ databases">
        <authorList>
            <person name="Lee S.D."/>
        </authorList>
    </citation>
    <scope>NUCLEOTIDE SEQUENCE [LARGE SCALE GENOMIC DNA]</scope>
    <source>
        <strain evidence="3 4">GH1-50</strain>
    </source>
</reference>
<accession>A0A7C9NH25</accession>
<evidence type="ECO:0000256" key="2">
    <source>
        <dbReference type="PIRNR" id="PIRNR006221"/>
    </source>
</evidence>
<dbReference type="Gene3D" id="3.90.1200.10">
    <property type="match status" value="1"/>
</dbReference>
<dbReference type="PANTHER" id="PTHR12149">
    <property type="entry name" value="FRUCTOSAMINE 3 KINASE-RELATED PROTEIN"/>
    <property type="match status" value="1"/>
</dbReference>
<dbReference type="PIRSF" id="PIRSF006221">
    <property type="entry name" value="Ketosamine-3-kinase"/>
    <property type="match status" value="1"/>
</dbReference>
<proteinExistence type="inferred from homology"/>
<comment type="caution">
    <text evidence="3">The sequence shown here is derived from an EMBL/GenBank/DDBJ whole genome shotgun (WGS) entry which is preliminary data.</text>
</comment>
<comment type="similarity">
    <text evidence="1 2">Belongs to the fructosamine kinase family.</text>
</comment>
<evidence type="ECO:0000313" key="3">
    <source>
        <dbReference type="EMBL" id="MXQ09859.1"/>
    </source>
</evidence>
<gene>
    <name evidence="3" type="ORF">GQ651_18590</name>
</gene>
<dbReference type="EMBL" id="WUPT01000007">
    <property type="protein sequence ID" value="MXQ09859.1"/>
    <property type="molecule type" value="Genomic_DNA"/>
</dbReference>
<dbReference type="PANTHER" id="PTHR12149:SF8">
    <property type="entry name" value="PROTEIN-RIBULOSAMINE 3-KINASE"/>
    <property type="match status" value="1"/>
</dbReference>
<dbReference type="GO" id="GO:0016301">
    <property type="term" value="F:kinase activity"/>
    <property type="evidence" value="ECO:0007669"/>
    <property type="project" value="UniProtKB-UniRule"/>
</dbReference>
<dbReference type="Proteomes" id="UP000480350">
    <property type="component" value="Unassembled WGS sequence"/>
</dbReference>
<sequence>MSAKEVIVGKALELLGDSARGYETLHGGDLSDLLRVQLGSGESVVVKSGPYPDREGRMLSRLADAGANVPRPLASSADVLVLEDLGPDSGATDQSWRALGLVLSDVHSARAEGYGWDEDYAFGSVKIRNGWSESWTDFWVERRLADDLGTLPAAVARRLEQGERRIRDVVPDRPPPALLHGDLWSGNVHFTKTGRACLIDPASYVGHAEVDLAMLSLFGAPPRAFWDAYGPLDDGWQHRRHLYQLWPALVHLRLFGEGYRPLVERLMSALDV</sequence>
<keyword evidence="2 3" id="KW-0808">Transferase</keyword>
<name>A0A7C9NH25_9RHOB</name>
<dbReference type="AlphaFoldDB" id="A0A7C9NH25"/>
<evidence type="ECO:0000256" key="1">
    <source>
        <dbReference type="ARBA" id="ARBA00009460"/>
    </source>
</evidence>
<keyword evidence="4" id="KW-1185">Reference proteome</keyword>
<dbReference type="InterPro" id="IPR016477">
    <property type="entry name" value="Fructo-/Ketosamine-3-kinase"/>
</dbReference>
<dbReference type="InterPro" id="IPR011009">
    <property type="entry name" value="Kinase-like_dom_sf"/>
</dbReference>
<organism evidence="3 4">
    <name type="scientific">Kangsaoukella pontilimi</name>
    <dbReference type="NCBI Taxonomy" id="2691042"/>
    <lineage>
        <taxon>Bacteria</taxon>
        <taxon>Pseudomonadati</taxon>
        <taxon>Pseudomonadota</taxon>
        <taxon>Alphaproteobacteria</taxon>
        <taxon>Rhodobacterales</taxon>
        <taxon>Paracoccaceae</taxon>
        <taxon>Kangsaoukella</taxon>
    </lineage>
</organism>
<dbReference type="Pfam" id="PF03881">
    <property type="entry name" value="Fructosamin_kin"/>
    <property type="match status" value="1"/>
</dbReference>